<accession>A0A371D4J0</accession>
<dbReference type="AlphaFoldDB" id="A0A371D4J0"/>
<organism evidence="2 3">
    <name type="scientific">Lentinus brumalis</name>
    <dbReference type="NCBI Taxonomy" id="2498619"/>
    <lineage>
        <taxon>Eukaryota</taxon>
        <taxon>Fungi</taxon>
        <taxon>Dikarya</taxon>
        <taxon>Basidiomycota</taxon>
        <taxon>Agaricomycotina</taxon>
        <taxon>Agaricomycetes</taxon>
        <taxon>Polyporales</taxon>
        <taxon>Polyporaceae</taxon>
        <taxon>Lentinus</taxon>
    </lineage>
</organism>
<evidence type="ECO:0000256" key="1">
    <source>
        <dbReference type="SAM" id="MobiDB-lite"/>
    </source>
</evidence>
<proteinExistence type="predicted"/>
<dbReference type="OrthoDB" id="3235759at2759"/>
<gene>
    <name evidence="2" type="ORF">OH76DRAFT_765938</name>
</gene>
<sequence>MSQQIQASSTTAVASPASTRPGSSTAGTTVPTEAQGAADLVATMKRSLDSYGETLEALGKQVLEMMNVGSDSKVTEDVGVLRRHMQEMNVKQDQQLLEIQALMKEVLEKDVVDHLTELIKSEVMKDIDALVDQEVARLLPEYIPEDLQEDLRKDQRELEEVQKALYNSESRRANSTLRSHRLHETVHDLYNVHGEKSSDFPRTLGEMFSIFHEKAISMMEEFGAGEPSASRERNINRLMQTFGIQYQLVSTGAGAQPVPCRTSNGRSA</sequence>
<dbReference type="STRING" id="139420.A0A371D4J0"/>
<dbReference type="EMBL" id="KZ857418">
    <property type="protein sequence ID" value="RDX47453.1"/>
    <property type="molecule type" value="Genomic_DNA"/>
</dbReference>
<name>A0A371D4J0_9APHY</name>
<feature type="compositionally biased region" description="Low complexity" evidence="1">
    <location>
        <begin position="7"/>
        <end position="19"/>
    </location>
</feature>
<evidence type="ECO:0000313" key="3">
    <source>
        <dbReference type="Proteomes" id="UP000256964"/>
    </source>
</evidence>
<protein>
    <submittedName>
        <fullName evidence="2">Uncharacterized protein</fullName>
    </submittedName>
</protein>
<evidence type="ECO:0000313" key="2">
    <source>
        <dbReference type="EMBL" id="RDX47453.1"/>
    </source>
</evidence>
<feature type="compositionally biased region" description="Polar residues" evidence="1">
    <location>
        <begin position="20"/>
        <end position="32"/>
    </location>
</feature>
<keyword evidence="3" id="KW-1185">Reference proteome</keyword>
<feature type="region of interest" description="Disordered" evidence="1">
    <location>
        <begin position="1"/>
        <end position="34"/>
    </location>
</feature>
<dbReference type="Proteomes" id="UP000256964">
    <property type="component" value="Unassembled WGS sequence"/>
</dbReference>
<reference evidence="2 3" key="1">
    <citation type="journal article" date="2018" name="Biotechnol. Biofuels">
        <title>Integrative visual omics of the white-rot fungus Polyporus brumalis exposes the biotechnological potential of its oxidative enzymes for delignifying raw plant biomass.</title>
        <authorList>
            <person name="Miyauchi S."/>
            <person name="Rancon A."/>
            <person name="Drula E."/>
            <person name="Hage H."/>
            <person name="Chaduli D."/>
            <person name="Favel A."/>
            <person name="Grisel S."/>
            <person name="Henrissat B."/>
            <person name="Herpoel-Gimbert I."/>
            <person name="Ruiz-Duenas F.J."/>
            <person name="Chevret D."/>
            <person name="Hainaut M."/>
            <person name="Lin J."/>
            <person name="Wang M."/>
            <person name="Pangilinan J."/>
            <person name="Lipzen A."/>
            <person name="Lesage-Meessen L."/>
            <person name="Navarro D."/>
            <person name="Riley R."/>
            <person name="Grigoriev I.V."/>
            <person name="Zhou S."/>
            <person name="Raouche S."/>
            <person name="Rosso M.N."/>
        </authorList>
    </citation>
    <scope>NUCLEOTIDE SEQUENCE [LARGE SCALE GENOMIC DNA]</scope>
    <source>
        <strain evidence="2 3">BRFM 1820</strain>
    </source>
</reference>